<keyword evidence="1" id="KW-1133">Transmembrane helix</keyword>
<evidence type="ECO:0000256" key="1">
    <source>
        <dbReference type="SAM" id="Phobius"/>
    </source>
</evidence>
<dbReference type="RefSeq" id="WP_209870287.1">
    <property type="nucleotide sequence ID" value="NZ_JAGGLV010000003.1"/>
</dbReference>
<keyword evidence="3" id="KW-0645">Protease</keyword>
<keyword evidence="3" id="KW-0378">Hydrolase</keyword>
<feature type="transmembrane region" description="Helical" evidence="1">
    <location>
        <begin position="20"/>
        <end position="38"/>
    </location>
</feature>
<gene>
    <name evidence="3" type="ORF">J2Z70_001142</name>
</gene>
<sequence>MSQKPAMQGIPSPLVKLNQAFIVISVLLALLTGLHWILAFPLAAGLSGLIFGYHPVIRLCSPLLTKPRSAYVLEDPEQQQFNQKIAVFCLAGGLVSFLAGWTIAGYIFTMMVGIAATVAILGFCIGCFIHYQWRMYTYRRKQAGLHK</sequence>
<feature type="transmembrane region" description="Helical" evidence="1">
    <location>
        <begin position="85"/>
        <end position="104"/>
    </location>
</feature>
<comment type="caution">
    <text evidence="3">The sequence shown here is derived from an EMBL/GenBank/DDBJ whole genome shotgun (WGS) entry which is preliminary data.</text>
</comment>
<feature type="domain" description="DUF4395" evidence="2">
    <location>
        <begin position="10"/>
        <end position="134"/>
    </location>
</feature>
<dbReference type="Pfam" id="PF14340">
    <property type="entry name" value="DUF4395"/>
    <property type="match status" value="1"/>
</dbReference>
<keyword evidence="4" id="KW-1185">Reference proteome</keyword>
<proteinExistence type="predicted"/>
<dbReference type="EMBL" id="JAGGLV010000003">
    <property type="protein sequence ID" value="MBP2111001.1"/>
    <property type="molecule type" value="Genomic_DNA"/>
</dbReference>
<evidence type="ECO:0000313" key="3">
    <source>
        <dbReference type="EMBL" id="MBP2111001.1"/>
    </source>
</evidence>
<dbReference type="GO" id="GO:0006508">
    <property type="term" value="P:proteolysis"/>
    <property type="evidence" value="ECO:0007669"/>
    <property type="project" value="UniProtKB-KW"/>
</dbReference>
<dbReference type="Proteomes" id="UP000773462">
    <property type="component" value="Unassembled WGS sequence"/>
</dbReference>
<dbReference type="PIRSF" id="PIRSF030042">
    <property type="entry name" value="UCP030042"/>
    <property type="match status" value="1"/>
</dbReference>
<feature type="transmembrane region" description="Helical" evidence="1">
    <location>
        <begin position="110"/>
        <end position="131"/>
    </location>
</feature>
<evidence type="ECO:0000259" key="2">
    <source>
        <dbReference type="Pfam" id="PF14340"/>
    </source>
</evidence>
<dbReference type="InterPro" id="IPR025508">
    <property type="entry name" value="DUF4395"/>
</dbReference>
<evidence type="ECO:0000313" key="4">
    <source>
        <dbReference type="Proteomes" id="UP000773462"/>
    </source>
</evidence>
<dbReference type="InterPro" id="IPR016942">
    <property type="entry name" value="UCP030042"/>
</dbReference>
<name>A0ABS4NLQ9_9BACL</name>
<organism evidence="3 4">
    <name type="scientific">Paenibacillus silagei</name>
    <dbReference type="NCBI Taxonomy" id="1670801"/>
    <lineage>
        <taxon>Bacteria</taxon>
        <taxon>Bacillati</taxon>
        <taxon>Bacillota</taxon>
        <taxon>Bacilli</taxon>
        <taxon>Bacillales</taxon>
        <taxon>Paenibacillaceae</taxon>
        <taxon>Paenibacillus</taxon>
    </lineage>
</organism>
<dbReference type="GO" id="GO:0008233">
    <property type="term" value="F:peptidase activity"/>
    <property type="evidence" value="ECO:0007669"/>
    <property type="project" value="UniProtKB-KW"/>
</dbReference>
<protein>
    <submittedName>
        <fullName evidence="3">Membrane associated rhomboid family serine protease</fullName>
    </submittedName>
</protein>
<accession>A0ABS4NLQ9</accession>
<keyword evidence="1" id="KW-0812">Transmembrane</keyword>
<reference evidence="3 4" key="1">
    <citation type="submission" date="2021-03" db="EMBL/GenBank/DDBJ databases">
        <title>Genomic Encyclopedia of Type Strains, Phase IV (KMG-IV): sequencing the most valuable type-strain genomes for metagenomic binning, comparative biology and taxonomic classification.</title>
        <authorList>
            <person name="Goeker M."/>
        </authorList>
    </citation>
    <scope>NUCLEOTIDE SEQUENCE [LARGE SCALE GENOMIC DNA]</scope>
    <source>
        <strain evidence="3 4">DSM 101953</strain>
    </source>
</reference>
<keyword evidence="1" id="KW-0472">Membrane</keyword>
<feature type="transmembrane region" description="Helical" evidence="1">
    <location>
        <begin position="44"/>
        <end position="64"/>
    </location>
</feature>